<proteinExistence type="predicted"/>
<name>A0AAW9SFD2_9BACT</name>
<reference evidence="1 2" key="1">
    <citation type="submission" date="2024-04" db="EMBL/GenBank/DDBJ databases">
        <title>Novel genus in family Flammeovirgaceae.</title>
        <authorList>
            <person name="Nguyen T.H."/>
            <person name="Vuong T.Q."/>
            <person name="Le H."/>
            <person name="Kim S.-G."/>
        </authorList>
    </citation>
    <scope>NUCLEOTIDE SEQUENCE [LARGE SCALE GENOMIC DNA]</scope>
    <source>
        <strain evidence="1 2">JCM 23209</strain>
    </source>
</reference>
<dbReference type="EMBL" id="JBDKWZ010000026">
    <property type="protein sequence ID" value="MEN7551761.1"/>
    <property type="molecule type" value="Genomic_DNA"/>
</dbReference>
<dbReference type="Proteomes" id="UP001403385">
    <property type="component" value="Unassembled WGS sequence"/>
</dbReference>
<organism evidence="1 2">
    <name type="scientific">Rapidithrix thailandica</name>
    <dbReference type="NCBI Taxonomy" id="413964"/>
    <lineage>
        <taxon>Bacteria</taxon>
        <taxon>Pseudomonadati</taxon>
        <taxon>Bacteroidota</taxon>
        <taxon>Cytophagia</taxon>
        <taxon>Cytophagales</taxon>
        <taxon>Flammeovirgaceae</taxon>
        <taxon>Rapidithrix</taxon>
    </lineage>
</organism>
<comment type="caution">
    <text evidence="1">The sequence shown here is derived from an EMBL/GenBank/DDBJ whole genome shotgun (WGS) entry which is preliminary data.</text>
</comment>
<gene>
    <name evidence="1" type="ORF">AAG747_27850</name>
</gene>
<evidence type="ECO:0000313" key="2">
    <source>
        <dbReference type="Proteomes" id="UP001403385"/>
    </source>
</evidence>
<dbReference type="AlphaFoldDB" id="A0AAW9SFD2"/>
<evidence type="ECO:0000313" key="1">
    <source>
        <dbReference type="EMBL" id="MEN7551761.1"/>
    </source>
</evidence>
<sequence>MNPSIFVILFLCFSITTPFKEQADLPETTSVTPQTLDERKELEKVVKAIFQHLKNKELDILNQRYIHKELGFYDVYRIGVADLFQIRKEIEYVEGASPLSLYHTLVGGMEGYDSVPGIAYAYVEFDCGSFLWNQEGLFISGRLNYPSITQIMTHAEKYEDVRYTPEAYAQAKQMEENSYRVVFTQADIIFYLSKISGRWYIRLVDRVTTDCSA</sequence>
<dbReference type="RefSeq" id="WP_346824540.1">
    <property type="nucleotide sequence ID" value="NZ_JBDKWZ010000026.1"/>
</dbReference>
<keyword evidence="2" id="KW-1185">Reference proteome</keyword>
<accession>A0AAW9SFD2</accession>
<protein>
    <submittedName>
        <fullName evidence="1">Uncharacterized protein</fullName>
    </submittedName>
</protein>